<evidence type="ECO:0000313" key="5">
    <source>
        <dbReference type="Proteomes" id="UP000518300"/>
    </source>
</evidence>
<evidence type="ECO:0000256" key="3">
    <source>
        <dbReference type="SAM" id="MobiDB-lite"/>
    </source>
</evidence>
<feature type="compositionally biased region" description="Polar residues" evidence="3">
    <location>
        <begin position="558"/>
        <end position="568"/>
    </location>
</feature>
<comment type="caution">
    <text evidence="4">The sequence shown here is derived from an EMBL/GenBank/DDBJ whole genome shotgun (WGS) entry which is preliminary data.</text>
</comment>
<organism evidence="4 5">
    <name type="scientific">Pyxidicoccus fallax</name>
    <dbReference type="NCBI Taxonomy" id="394095"/>
    <lineage>
        <taxon>Bacteria</taxon>
        <taxon>Pseudomonadati</taxon>
        <taxon>Myxococcota</taxon>
        <taxon>Myxococcia</taxon>
        <taxon>Myxococcales</taxon>
        <taxon>Cystobacterineae</taxon>
        <taxon>Myxococcaceae</taxon>
        <taxon>Pyxidicoccus</taxon>
    </lineage>
</organism>
<keyword evidence="1" id="KW-0378">Hydrolase</keyword>
<reference evidence="4 5" key="1">
    <citation type="submission" date="2020-04" db="EMBL/GenBank/DDBJ databases">
        <title>Draft genome of Pyxidicoccus fallax type strain.</title>
        <authorList>
            <person name="Whitworth D.E."/>
        </authorList>
    </citation>
    <scope>NUCLEOTIDE SEQUENCE [LARGE SCALE GENOMIC DNA]</scope>
    <source>
        <strain evidence="4 5">DSM 14698</strain>
    </source>
</reference>
<dbReference type="PANTHER" id="PTHR36845:SF1">
    <property type="entry name" value="HYDROLASE, PUTATIVE (AFU_ORTHOLOGUE AFUA_7G05090)-RELATED"/>
    <property type="match status" value="1"/>
</dbReference>
<name>A0A848LRQ4_9BACT</name>
<comment type="similarity">
    <text evidence="2">Belongs to the glycosyl hydrolase 88 family.</text>
</comment>
<evidence type="ECO:0008006" key="6">
    <source>
        <dbReference type="Google" id="ProtNLM"/>
    </source>
</evidence>
<accession>A0A848LRQ4</accession>
<sequence>MATDPLRATLPSTLQFVAQQLDATANALPSTAYPTSTTPDGTWATREPSYWSSGSLPASFWLMYQYTGEPHWKARAERWQARIEPQKFDTEDQDVGAQMLASFGNGYRLTGDETYREIVLTAAESYSHRYNARMGLLRSRGEPDDAVDFRVIIENMRTMEILFWGARNGGRPEWYDMAYQHSLTAMHSHVQGNGRTRHVINFDPATGEVKEQGKEKSCTWETTWSRGQAWALYGFTVAYRETGDPRFLQTARDIADYFLAHLPEDQIPYWYLEAPRTPDEPRDSSAAAIAASALVELSQLEPDASQHGMRYWNAARGILSSLSSPAYLARGKSSRAILLHGTDNKPNGHYDTGLSFGDNYFIEALLRYSEARPPSETGGSLRTRSPRAPGPGARGIPLAGTMEPISGMEAMRVGFEVDGRRQDASADFLENRFPASDEFSVAFDLRMEALPSSDTRLMSFTRGDTVRVSLVLRRSGELQLSNGESDVGAISIKLRPGQSYRVALRQKKDSGPYVTLEASLAKQGEDFDCPFASSRVLQPQPTADRLRLGATDGPRSASIENLTLSPAS</sequence>
<dbReference type="InterPro" id="IPR008928">
    <property type="entry name" value="6-hairpin_glycosidase_sf"/>
</dbReference>
<dbReference type="GO" id="GO:0052757">
    <property type="term" value="F:chondroitin hydrolase activity"/>
    <property type="evidence" value="ECO:0007669"/>
    <property type="project" value="TreeGrafter"/>
</dbReference>
<dbReference type="EMBL" id="JABBJJ010000256">
    <property type="protein sequence ID" value="NMO20605.1"/>
    <property type="molecule type" value="Genomic_DNA"/>
</dbReference>
<dbReference type="Proteomes" id="UP000518300">
    <property type="component" value="Unassembled WGS sequence"/>
</dbReference>
<gene>
    <name evidence="4" type="ORF">HG543_37950</name>
</gene>
<feature type="region of interest" description="Disordered" evidence="3">
    <location>
        <begin position="540"/>
        <end position="568"/>
    </location>
</feature>
<evidence type="ECO:0000256" key="1">
    <source>
        <dbReference type="ARBA" id="ARBA00022801"/>
    </source>
</evidence>
<keyword evidence="5" id="KW-1185">Reference proteome</keyword>
<dbReference type="InterPro" id="IPR052369">
    <property type="entry name" value="UG_Glycosaminoglycan_Hydrolase"/>
</dbReference>
<feature type="region of interest" description="Disordered" evidence="3">
    <location>
        <begin position="372"/>
        <end position="399"/>
    </location>
</feature>
<dbReference type="InterPro" id="IPR012341">
    <property type="entry name" value="6hp_glycosidase-like_sf"/>
</dbReference>
<dbReference type="Gene3D" id="1.50.10.10">
    <property type="match status" value="1"/>
</dbReference>
<evidence type="ECO:0000313" key="4">
    <source>
        <dbReference type="EMBL" id="NMO20605.1"/>
    </source>
</evidence>
<dbReference type="AlphaFoldDB" id="A0A848LRQ4"/>
<dbReference type="GO" id="GO:0000272">
    <property type="term" value="P:polysaccharide catabolic process"/>
    <property type="evidence" value="ECO:0007669"/>
    <property type="project" value="TreeGrafter"/>
</dbReference>
<protein>
    <recommendedName>
        <fullName evidence="6">Glucuronyl hydrolase</fullName>
    </recommendedName>
</protein>
<proteinExistence type="inferred from homology"/>
<dbReference type="PANTHER" id="PTHR36845">
    <property type="entry name" value="HYDROLASE, PUTATIVE (AFU_ORTHOLOGUE AFUA_7G05090)-RELATED"/>
    <property type="match status" value="1"/>
</dbReference>
<evidence type="ECO:0000256" key="2">
    <source>
        <dbReference type="ARBA" id="ARBA00038358"/>
    </source>
</evidence>
<feature type="compositionally biased region" description="Low complexity" evidence="3">
    <location>
        <begin position="382"/>
        <end position="399"/>
    </location>
</feature>
<dbReference type="SUPFAM" id="SSF48208">
    <property type="entry name" value="Six-hairpin glycosidases"/>
    <property type="match status" value="1"/>
</dbReference>